<organism evidence="1 2">
    <name type="scientific">Aquipseudomonas alcaligenes</name>
    <name type="common">Pseudomonas alcaligenes</name>
    <dbReference type="NCBI Taxonomy" id="43263"/>
    <lineage>
        <taxon>Bacteria</taxon>
        <taxon>Pseudomonadati</taxon>
        <taxon>Pseudomonadota</taxon>
        <taxon>Gammaproteobacteria</taxon>
        <taxon>Pseudomonadales</taxon>
        <taxon>Pseudomonadaceae</taxon>
        <taxon>Aquipseudomonas</taxon>
    </lineage>
</organism>
<accession>A0A1N6NDY8</accession>
<gene>
    <name evidence="1" type="ORF">SAMN05878282_101242</name>
</gene>
<protein>
    <submittedName>
        <fullName evidence="1">Uncharacterized protein</fullName>
    </submittedName>
</protein>
<dbReference type="EMBL" id="FTMP01000001">
    <property type="protein sequence ID" value="SIP90295.1"/>
    <property type="molecule type" value="Genomic_DNA"/>
</dbReference>
<dbReference type="Proteomes" id="UP000185841">
    <property type="component" value="Unassembled WGS sequence"/>
</dbReference>
<name>A0A1N6NDY8_AQUAC</name>
<dbReference type="AlphaFoldDB" id="A0A1N6NDY8"/>
<reference evidence="1 2" key="1">
    <citation type="submission" date="2017-01" db="EMBL/GenBank/DDBJ databases">
        <authorList>
            <person name="Mah S.A."/>
            <person name="Swanson W.J."/>
            <person name="Moy G.W."/>
            <person name="Vacquier V.D."/>
        </authorList>
    </citation>
    <scope>NUCLEOTIDE SEQUENCE [LARGE SCALE GENOMIC DNA]</scope>
    <source>
        <strain evidence="1 2">RU36E</strain>
    </source>
</reference>
<proteinExistence type="predicted"/>
<evidence type="ECO:0000313" key="1">
    <source>
        <dbReference type="EMBL" id="SIP90295.1"/>
    </source>
</evidence>
<sequence length="74" mass="8217">MVTFDHLHSVPAWGGRIGFCNKGARQLVARYGIEWADIVRDGGIQASRLLATGDALALHLVEFARQEVEREQRG</sequence>
<evidence type="ECO:0000313" key="2">
    <source>
        <dbReference type="Proteomes" id="UP000185841"/>
    </source>
</evidence>